<dbReference type="Pfam" id="PF26011">
    <property type="entry name" value="Beta-barrel_RND_rel"/>
    <property type="match status" value="1"/>
</dbReference>
<feature type="transmembrane region" description="Helical" evidence="1">
    <location>
        <begin position="26"/>
        <end position="44"/>
    </location>
</feature>
<organism evidence="3 4">
    <name type="scientific">Candidatus Fimenecus excrementigallinarum</name>
    <dbReference type="NCBI Taxonomy" id="2840816"/>
    <lineage>
        <taxon>Bacteria</taxon>
        <taxon>Bacillati</taxon>
        <taxon>Bacillota</taxon>
        <taxon>Clostridia</taxon>
        <taxon>Candidatus Fimenecus</taxon>
    </lineage>
</organism>
<evidence type="ECO:0000259" key="2">
    <source>
        <dbReference type="Pfam" id="PF26011"/>
    </source>
</evidence>
<proteinExistence type="predicted"/>
<keyword evidence="1" id="KW-0812">Transmembrane</keyword>
<accession>A0A9D1IGG5</accession>
<comment type="caution">
    <text evidence="3">The sequence shown here is derived from an EMBL/GenBank/DDBJ whole genome shotgun (WGS) entry which is preliminary data.</text>
</comment>
<evidence type="ECO:0000256" key="1">
    <source>
        <dbReference type="SAM" id="Phobius"/>
    </source>
</evidence>
<protein>
    <recommendedName>
        <fullName evidence="2">RND related beta-barrel domain-containing protein</fullName>
    </recommendedName>
</protein>
<keyword evidence="1" id="KW-0472">Membrane</keyword>
<reference evidence="3" key="1">
    <citation type="submission" date="2020-10" db="EMBL/GenBank/DDBJ databases">
        <authorList>
            <person name="Gilroy R."/>
        </authorList>
    </citation>
    <scope>NUCLEOTIDE SEQUENCE</scope>
    <source>
        <strain evidence="3">ChiGjej1B1-19959</strain>
    </source>
</reference>
<sequence length="429" mass="46419">MPGQVENPREQKVVPLHKPRGSRKNWLYAVLAVLVVGFCVYEIFRINYRPVETEIALDATVEDAVTVEGFVVRDESYIRAEAAGTLVPLVTDGHRVAGGDAVAVVFSSEDAARNYTQLQQVREDIAYFESLQNKLGASTADVDVLEEQVYSAAQSFVLATRTGTPDTLASYAQDVCEAITSRQLSTGTQIDPSEKLASLRAQLQTLEAASGGYTTITADNPGYYISHVDGYEGVLPYADIADASGDTLAAALRAEPASQDALQSCMGKLVDAFDWYIVCVLDADTAAGVASGDTLTVEFPLTSAEAVRATVEAVKPTSDGSTALVLSCNWMNQQYASLRTEQVRLVFDEITGLRVNNRAIREVEGEQGVYVVSGNLIEFKKIEIAYSDSEYSVCVTPTNENGYPLGGYVERYDEIIVEGTDLYDGKILG</sequence>
<reference evidence="3" key="2">
    <citation type="journal article" date="2021" name="PeerJ">
        <title>Extensive microbial diversity within the chicken gut microbiome revealed by metagenomics and culture.</title>
        <authorList>
            <person name="Gilroy R."/>
            <person name="Ravi A."/>
            <person name="Getino M."/>
            <person name="Pursley I."/>
            <person name="Horton D.L."/>
            <person name="Alikhan N.F."/>
            <person name="Baker D."/>
            <person name="Gharbi K."/>
            <person name="Hall N."/>
            <person name="Watson M."/>
            <person name="Adriaenssens E.M."/>
            <person name="Foster-Nyarko E."/>
            <person name="Jarju S."/>
            <person name="Secka A."/>
            <person name="Antonio M."/>
            <person name="Oren A."/>
            <person name="Chaudhuri R.R."/>
            <person name="La Ragione R."/>
            <person name="Hildebrand F."/>
            <person name="Pallen M.J."/>
        </authorList>
    </citation>
    <scope>NUCLEOTIDE SEQUENCE</scope>
    <source>
        <strain evidence="3">ChiGjej1B1-19959</strain>
    </source>
</reference>
<evidence type="ECO:0000313" key="3">
    <source>
        <dbReference type="EMBL" id="HIU35599.1"/>
    </source>
</evidence>
<dbReference type="EMBL" id="DVMW01000024">
    <property type="protein sequence ID" value="HIU35599.1"/>
    <property type="molecule type" value="Genomic_DNA"/>
</dbReference>
<gene>
    <name evidence="3" type="ORF">IAC53_03210</name>
</gene>
<name>A0A9D1IGG5_9FIRM</name>
<evidence type="ECO:0000313" key="4">
    <source>
        <dbReference type="Proteomes" id="UP000824071"/>
    </source>
</evidence>
<keyword evidence="1" id="KW-1133">Transmembrane helix</keyword>
<dbReference type="InterPro" id="IPR058729">
    <property type="entry name" value="Beta-barrel_RND-rel"/>
</dbReference>
<dbReference type="Proteomes" id="UP000824071">
    <property type="component" value="Unassembled WGS sequence"/>
</dbReference>
<feature type="domain" description="RND related beta-barrel" evidence="2">
    <location>
        <begin position="275"/>
        <end position="346"/>
    </location>
</feature>
<dbReference type="AlphaFoldDB" id="A0A9D1IGG5"/>